<accession>A0A2S8BCU4</accession>
<organism evidence="2 3">
    <name type="scientific">Mycobacterium talmoniae</name>
    <dbReference type="NCBI Taxonomy" id="1858794"/>
    <lineage>
        <taxon>Bacteria</taxon>
        <taxon>Bacillati</taxon>
        <taxon>Actinomycetota</taxon>
        <taxon>Actinomycetes</taxon>
        <taxon>Mycobacteriales</taxon>
        <taxon>Mycobacteriaceae</taxon>
        <taxon>Mycobacterium</taxon>
    </lineage>
</organism>
<feature type="compositionally biased region" description="Basic residues" evidence="1">
    <location>
        <begin position="97"/>
        <end position="106"/>
    </location>
</feature>
<feature type="region of interest" description="Disordered" evidence="1">
    <location>
        <begin position="1"/>
        <end position="381"/>
    </location>
</feature>
<feature type="compositionally biased region" description="Low complexity" evidence="1">
    <location>
        <begin position="128"/>
        <end position="137"/>
    </location>
</feature>
<name>A0A2S8BCU4_9MYCO</name>
<feature type="compositionally biased region" description="Gly residues" evidence="1">
    <location>
        <begin position="258"/>
        <end position="278"/>
    </location>
</feature>
<evidence type="ECO:0000313" key="2">
    <source>
        <dbReference type="EMBL" id="PQM44455.1"/>
    </source>
</evidence>
<dbReference type="EMBL" id="PPEA01000799">
    <property type="protein sequence ID" value="PQM44455.1"/>
    <property type="molecule type" value="Genomic_DNA"/>
</dbReference>
<sequence>MTQHPGGSDVRRVQTRLGLADSGSRRRIASRVECIRRRHATSRGGVGGGIRGRQVDPGPRARPHPGIGAAHRAVRAGHRGGPGRTTGRVLAVGDRRRPGRPRHHAGRCPQDLGAGREPRPRRRRRPVARPAVGVAGLPAGGRGRGPVDHHDPLRGGRGRRGDRIVERATAAPHGDHRVQPGTNRGTCPRGARRRRQQPAGRRAVPPDRGKCVAAARSTERRSGQRRAGAHRDRVATSRPVARRRRTQRPAGVPATLPGPGGIGGGGDSGDRGAGGLGGAARAVRRRRGGPPGAPWPDPAACRRGRCRGAVKSPHRGRGGDPAGRSGAVTTTQYRAGPSFSEASASRGQAPEVARCARPDPAGPVHDAQRHAAGPKRDHRCGAKRDDRLEFRFCRGAEPVRVRARRWSAGGAGAG</sequence>
<gene>
    <name evidence="2" type="ORF">C1Y40_05386</name>
</gene>
<reference evidence="2 3" key="1">
    <citation type="journal article" date="2017" name="Int. J. Syst. Evol. Microbiol.">
        <title>Mycobacterium talmoniae sp. nov., a slowly growing mycobacterium isolated from human respiratory samples.</title>
        <authorList>
            <person name="Davidson R.M."/>
            <person name="DeGroote M.A."/>
            <person name="Marola J.L."/>
            <person name="Buss S."/>
            <person name="Jones V."/>
            <person name="McNeil M.R."/>
            <person name="Freifeld A.G."/>
            <person name="Elaine Epperson L."/>
            <person name="Hasan N.A."/>
            <person name="Jackson M."/>
            <person name="Iwen P.C."/>
            <person name="Salfinger M."/>
            <person name="Strong M."/>
        </authorList>
    </citation>
    <scope>NUCLEOTIDE SEQUENCE [LARGE SCALE GENOMIC DNA]</scope>
    <source>
        <strain evidence="2 3">ATCC BAA-2683</strain>
    </source>
</reference>
<evidence type="ECO:0000313" key="3">
    <source>
        <dbReference type="Proteomes" id="UP000238296"/>
    </source>
</evidence>
<evidence type="ECO:0000256" key="1">
    <source>
        <dbReference type="SAM" id="MobiDB-lite"/>
    </source>
</evidence>
<dbReference type="AlphaFoldDB" id="A0A2S8BCU4"/>
<protein>
    <submittedName>
        <fullName evidence="2">Uncharacterized protein</fullName>
    </submittedName>
</protein>
<feature type="compositionally biased region" description="Basic and acidic residues" evidence="1">
    <location>
        <begin position="145"/>
        <end position="166"/>
    </location>
</feature>
<proteinExistence type="predicted"/>
<dbReference type="Proteomes" id="UP000238296">
    <property type="component" value="Unassembled WGS sequence"/>
</dbReference>
<feature type="compositionally biased region" description="Basic residues" evidence="1">
    <location>
        <begin position="302"/>
        <end position="316"/>
    </location>
</feature>
<comment type="caution">
    <text evidence="2">The sequence shown here is derived from an EMBL/GenBank/DDBJ whole genome shotgun (WGS) entry which is preliminary data.</text>
</comment>